<dbReference type="PANTHER" id="PTHR43022">
    <property type="entry name" value="PROTEIN SMF"/>
    <property type="match status" value="1"/>
</dbReference>
<comment type="caution">
    <text evidence="5">The sequence shown here is derived from an EMBL/GenBank/DDBJ whole genome shotgun (WGS) entry which is preliminary data.</text>
</comment>
<dbReference type="EMBL" id="SNZR01000011">
    <property type="protein sequence ID" value="TDR94441.1"/>
    <property type="molecule type" value="Genomic_DNA"/>
</dbReference>
<dbReference type="Gene3D" id="3.40.50.450">
    <property type="match status" value="1"/>
</dbReference>
<dbReference type="Pfam" id="PF02481">
    <property type="entry name" value="DNA_processg_A"/>
    <property type="match status" value="1"/>
</dbReference>
<dbReference type="InterPro" id="IPR036388">
    <property type="entry name" value="WH-like_DNA-bd_sf"/>
</dbReference>
<dbReference type="Pfam" id="PF21102">
    <property type="entry name" value="DprA_N"/>
    <property type="match status" value="1"/>
</dbReference>
<dbReference type="GO" id="GO:0009294">
    <property type="term" value="P:DNA-mediated transformation"/>
    <property type="evidence" value="ECO:0007669"/>
    <property type="project" value="InterPro"/>
</dbReference>
<organism evidence="5 6">
    <name type="scientific">Enterovirga rhinocerotis</name>
    <dbReference type="NCBI Taxonomy" id="1339210"/>
    <lineage>
        <taxon>Bacteria</taxon>
        <taxon>Pseudomonadati</taxon>
        <taxon>Pseudomonadota</taxon>
        <taxon>Alphaproteobacteria</taxon>
        <taxon>Hyphomicrobiales</taxon>
        <taxon>Methylobacteriaceae</taxon>
        <taxon>Enterovirga</taxon>
    </lineage>
</organism>
<dbReference type="Proteomes" id="UP000295122">
    <property type="component" value="Unassembled WGS sequence"/>
</dbReference>
<reference evidence="5 6" key="1">
    <citation type="submission" date="2019-03" db="EMBL/GenBank/DDBJ databases">
        <title>Genomic Encyclopedia of Type Strains, Phase IV (KMG-IV): sequencing the most valuable type-strain genomes for metagenomic binning, comparative biology and taxonomic classification.</title>
        <authorList>
            <person name="Goeker M."/>
        </authorList>
    </citation>
    <scope>NUCLEOTIDE SEQUENCE [LARGE SCALE GENOMIC DNA]</scope>
    <source>
        <strain evidence="5 6">DSM 25903</strain>
    </source>
</reference>
<evidence type="ECO:0000259" key="3">
    <source>
        <dbReference type="Pfam" id="PF02481"/>
    </source>
</evidence>
<dbReference type="Gene3D" id="1.10.10.10">
    <property type="entry name" value="Winged helix-like DNA-binding domain superfamily/Winged helix DNA-binding domain"/>
    <property type="match status" value="1"/>
</dbReference>
<evidence type="ECO:0000259" key="4">
    <source>
        <dbReference type="Pfam" id="PF17782"/>
    </source>
</evidence>
<dbReference type="InterPro" id="IPR041614">
    <property type="entry name" value="DprA_WH"/>
</dbReference>
<feature type="domain" description="Smf/DprA SLOG" evidence="3">
    <location>
        <begin position="82"/>
        <end position="289"/>
    </location>
</feature>
<feature type="region of interest" description="Disordered" evidence="2">
    <location>
        <begin position="297"/>
        <end position="355"/>
    </location>
</feature>
<dbReference type="NCBIfam" id="TIGR00732">
    <property type="entry name" value="dprA"/>
    <property type="match status" value="1"/>
</dbReference>
<feature type="compositionally biased region" description="Acidic residues" evidence="2">
    <location>
        <begin position="325"/>
        <end position="335"/>
    </location>
</feature>
<dbReference type="AlphaFoldDB" id="A0A4R7C7Z0"/>
<comment type="similarity">
    <text evidence="1">Belongs to the DprA/Smf family.</text>
</comment>
<feature type="domain" description="DprA winged helix" evidence="4">
    <location>
        <begin position="345"/>
        <end position="404"/>
    </location>
</feature>
<accession>A0A4R7C7Z0</accession>
<dbReference type="SUPFAM" id="SSF102405">
    <property type="entry name" value="MCP/YpsA-like"/>
    <property type="match status" value="1"/>
</dbReference>
<evidence type="ECO:0000256" key="1">
    <source>
        <dbReference type="ARBA" id="ARBA00006525"/>
    </source>
</evidence>
<keyword evidence="6" id="KW-1185">Reference proteome</keyword>
<dbReference type="InterPro" id="IPR057666">
    <property type="entry name" value="DrpA_SLOG"/>
</dbReference>
<proteinExistence type="inferred from homology"/>
<dbReference type="InterPro" id="IPR003488">
    <property type="entry name" value="DprA"/>
</dbReference>
<protein>
    <submittedName>
        <fullName evidence="5">DNA processing protein</fullName>
    </submittedName>
</protein>
<evidence type="ECO:0000313" key="5">
    <source>
        <dbReference type="EMBL" id="TDR94441.1"/>
    </source>
</evidence>
<sequence length="422" mass="44106">MNPSVSPPPLTDEQRLDWLRLIRTERIGPRTFRALMSRHGGAREVLEALPGLARRAGRAIEVTTRAEALREIEAAGRAGIRFVASVEGDYPTPLRAIDTAPPLLAVRGDGPALLRPAVAIVGSRNASAAGLAFTERLAAGLGAAGYVVVSGLARGIDTRAHRAALASGTVAVLAGGHDRIYPSENKGLLERIIGEGGAVVSEMPFGWEPRAQDFPRRNRIVSGLSYGVVVVEAARRSGSLITARLAAEQGREVFAVPGSPLDPRAEGTNDLIRGGATLCADADHVVSALEPLLSKGTGIGERQPAWHEPAAGGSRLSEADRFWDEFESGSDEDGDERFPIGSWAEPEPGDEVPPGDRERVAALLGASPVAIDDLARQAGLPVGAVHSALIELELSGSIIRHSGNAVSLQMSQAVAPLGGAKA</sequence>
<dbReference type="Pfam" id="PF17782">
    <property type="entry name" value="WHD_DprA"/>
    <property type="match status" value="1"/>
</dbReference>
<evidence type="ECO:0000256" key="2">
    <source>
        <dbReference type="SAM" id="MobiDB-lite"/>
    </source>
</evidence>
<gene>
    <name evidence="5" type="ORF">EV668_1728</name>
</gene>
<name>A0A4R7C7Z0_9HYPH</name>
<evidence type="ECO:0000313" key="6">
    <source>
        <dbReference type="Proteomes" id="UP000295122"/>
    </source>
</evidence>
<dbReference type="PANTHER" id="PTHR43022:SF1">
    <property type="entry name" value="PROTEIN SMF"/>
    <property type="match status" value="1"/>
</dbReference>